<dbReference type="OrthoDB" id="5832998at2759"/>
<gene>
    <name evidence="2" type="ORF">CAEBREN_26027</name>
</gene>
<dbReference type="InParanoid" id="G0NIA3"/>
<evidence type="ECO:0000313" key="3">
    <source>
        <dbReference type="Proteomes" id="UP000008068"/>
    </source>
</evidence>
<accession>G0NIA3</accession>
<keyword evidence="3" id="KW-1185">Reference proteome</keyword>
<name>G0NIA3_CAEBE</name>
<sequence length="160" mass="18334">MGFPAKTTIRPMKSVEGNTINEPFLVGNSHEIRAYHYMSPAIDDWCSGVVSKHTQFHFELNNRLITVVFDCNRKMVFPSLRTIIGWCLVALPVNAAIIAVRIFAPKFESVINRVRNRPSQNEKPISFDDYIVDDQDESVLMYLEGTDEKWDASKLESCYD</sequence>
<dbReference type="EMBL" id="GL379889">
    <property type="protein sequence ID" value="EGT31777.1"/>
    <property type="molecule type" value="Genomic_DNA"/>
</dbReference>
<evidence type="ECO:0000313" key="2">
    <source>
        <dbReference type="EMBL" id="EGT31777.1"/>
    </source>
</evidence>
<dbReference type="HOGENOM" id="CLU_109077_0_0_1"/>
<proteinExistence type="predicted"/>
<feature type="transmembrane region" description="Helical" evidence="1">
    <location>
        <begin position="83"/>
        <end position="104"/>
    </location>
</feature>
<keyword evidence="1" id="KW-1133">Transmembrane helix</keyword>
<organism evidence="3">
    <name type="scientific">Caenorhabditis brenneri</name>
    <name type="common">Nematode worm</name>
    <dbReference type="NCBI Taxonomy" id="135651"/>
    <lineage>
        <taxon>Eukaryota</taxon>
        <taxon>Metazoa</taxon>
        <taxon>Ecdysozoa</taxon>
        <taxon>Nematoda</taxon>
        <taxon>Chromadorea</taxon>
        <taxon>Rhabditida</taxon>
        <taxon>Rhabditina</taxon>
        <taxon>Rhabditomorpha</taxon>
        <taxon>Rhabditoidea</taxon>
        <taxon>Rhabditidae</taxon>
        <taxon>Peloderinae</taxon>
        <taxon>Caenorhabditis</taxon>
    </lineage>
</organism>
<evidence type="ECO:0000256" key="1">
    <source>
        <dbReference type="SAM" id="Phobius"/>
    </source>
</evidence>
<dbReference type="AlphaFoldDB" id="G0NIA3"/>
<dbReference type="eggNOG" id="ENOG502THYA">
    <property type="taxonomic scope" value="Eukaryota"/>
</dbReference>
<keyword evidence="1" id="KW-0812">Transmembrane</keyword>
<dbReference type="Proteomes" id="UP000008068">
    <property type="component" value="Unassembled WGS sequence"/>
</dbReference>
<keyword evidence="1" id="KW-0472">Membrane</keyword>
<reference evidence="3" key="1">
    <citation type="submission" date="2011-07" db="EMBL/GenBank/DDBJ databases">
        <authorList>
            <consortium name="Caenorhabditis brenneri Sequencing and Analysis Consortium"/>
            <person name="Wilson R.K."/>
        </authorList>
    </citation>
    <scope>NUCLEOTIDE SEQUENCE [LARGE SCALE GENOMIC DNA]</scope>
    <source>
        <strain evidence="3">PB2801</strain>
    </source>
</reference>
<protein>
    <submittedName>
        <fullName evidence="2">Uncharacterized protein</fullName>
    </submittedName>
</protein>